<evidence type="ECO:0000313" key="7">
    <source>
        <dbReference type="EMBL" id="GJN35362.1"/>
    </source>
</evidence>
<evidence type="ECO:0000259" key="6">
    <source>
        <dbReference type="PROSITE" id="PS50011"/>
    </source>
</evidence>
<dbReference type="Gene3D" id="3.30.200.20">
    <property type="entry name" value="Phosphorylase Kinase, domain 1"/>
    <property type="match status" value="1"/>
</dbReference>
<dbReference type="Pfam" id="PF07714">
    <property type="entry name" value="PK_Tyr_Ser-Thr"/>
    <property type="match status" value="1"/>
</dbReference>
<protein>
    <recommendedName>
        <fullName evidence="6">Protein kinase domain-containing protein</fullName>
    </recommendedName>
</protein>
<feature type="signal peptide" evidence="5">
    <location>
        <begin position="1"/>
        <end position="20"/>
    </location>
</feature>
<dbReference type="InterPro" id="IPR000719">
    <property type="entry name" value="Prot_kinase_dom"/>
</dbReference>
<keyword evidence="4" id="KW-0812">Transmembrane</keyword>
<dbReference type="PANTHER" id="PTHR46008">
    <property type="entry name" value="LEAF RUST 10 DISEASE-RESISTANCE LOCUS RECEPTOR-LIKE PROTEIN KINASE-LIKE 1.4"/>
    <property type="match status" value="1"/>
</dbReference>
<dbReference type="PANTHER" id="PTHR46008:SF62">
    <property type="entry name" value="PROTEIN KINASE DOMAIN-CONTAINING PROTEIN"/>
    <property type="match status" value="1"/>
</dbReference>
<keyword evidence="2" id="KW-0067">ATP-binding</keyword>
<keyword evidence="8" id="KW-1185">Reference proteome</keyword>
<accession>A0AAV5FKP5</accession>
<dbReference type="SMART" id="SM00220">
    <property type="entry name" value="S_TKc"/>
    <property type="match status" value="1"/>
</dbReference>
<evidence type="ECO:0000256" key="2">
    <source>
        <dbReference type="ARBA" id="ARBA00022840"/>
    </source>
</evidence>
<proteinExistence type="predicted"/>
<evidence type="ECO:0000256" key="3">
    <source>
        <dbReference type="SAM" id="MobiDB-lite"/>
    </source>
</evidence>
<feature type="transmembrane region" description="Helical" evidence="4">
    <location>
        <begin position="290"/>
        <end position="311"/>
    </location>
</feature>
<keyword evidence="4" id="KW-0472">Membrane</keyword>
<dbReference type="PROSITE" id="PS00108">
    <property type="entry name" value="PROTEIN_KINASE_ST"/>
    <property type="match status" value="1"/>
</dbReference>
<feature type="region of interest" description="Disordered" evidence="3">
    <location>
        <begin position="658"/>
        <end position="680"/>
    </location>
</feature>
<dbReference type="GO" id="GO:0004672">
    <property type="term" value="F:protein kinase activity"/>
    <property type="evidence" value="ECO:0007669"/>
    <property type="project" value="InterPro"/>
</dbReference>
<dbReference type="GO" id="GO:0005524">
    <property type="term" value="F:ATP binding"/>
    <property type="evidence" value="ECO:0007669"/>
    <property type="project" value="UniProtKB-KW"/>
</dbReference>
<dbReference type="SUPFAM" id="SSF56112">
    <property type="entry name" value="Protein kinase-like (PK-like)"/>
    <property type="match status" value="1"/>
</dbReference>
<dbReference type="InterPro" id="IPR008271">
    <property type="entry name" value="Ser/Thr_kinase_AS"/>
</dbReference>
<dbReference type="Proteomes" id="UP001054889">
    <property type="component" value="Unassembled WGS sequence"/>
</dbReference>
<keyword evidence="1" id="KW-0547">Nucleotide-binding</keyword>
<evidence type="ECO:0000313" key="8">
    <source>
        <dbReference type="Proteomes" id="UP001054889"/>
    </source>
</evidence>
<keyword evidence="5" id="KW-0732">Signal</keyword>
<name>A0AAV5FKP5_ELECO</name>
<organism evidence="7 8">
    <name type="scientific">Eleusine coracana subsp. coracana</name>
    <dbReference type="NCBI Taxonomy" id="191504"/>
    <lineage>
        <taxon>Eukaryota</taxon>
        <taxon>Viridiplantae</taxon>
        <taxon>Streptophyta</taxon>
        <taxon>Embryophyta</taxon>
        <taxon>Tracheophyta</taxon>
        <taxon>Spermatophyta</taxon>
        <taxon>Magnoliopsida</taxon>
        <taxon>Liliopsida</taxon>
        <taxon>Poales</taxon>
        <taxon>Poaceae</taxon>
        <taxon>PACMAD clade</taxon>
        <taxon>Chloridoideae</taxon>
        <taxon>Cynodonteae</taxon>
        <taxon>Eleusininae</taxon>
        <taxon>Eleusine</taxon>
    </lineage>
</organism>
<evidence type="ECO:0000256" key="1">
    <source>
        <dbReference type="ARBA" id="ARBA00022741"/>
    </source>
</evidence>
<evidence type="ECO:0000256" key="5">
    <source>
        <dbReference type="SAM" id="SignalP"/>
    </source>
</evidence>
<reference evidence="7" key="1">
    <citation type="journal article" date="2018" name="DNA Res.">
        <title>Multiple hybrid de novo genome assembly of finger millet, an orphan allotetraploid crop.</title>
        <authorList>
            <person name="Hatakeyama M."/>
            <person name="Aluri S."/>
            <person name="Balachadran M.T."/>
            <person name="Sivarajan S.R."/>
            <person name="Patrignani A."/>
            <person name="Gruter S."/>
            <person name="Poveda L."/>
            <person name="Shimizu-Inatsugi R."/>
            <person name="Baeten J."/>
            <person name="Francoijs K.J."/>
            <person name="Nataraja K.N."/>
            <person name="Reddy Y.A.N."/>
            <person name="Phadnis S."/>
            <person name="Ravikumar R.L."/>
            <person name="Schlapbach R."/>
            <person name="Sreeman S.M."/>
            <person name="Shimizu K.K."/>
        </authorList>
    </citation>
    <scope>NUCLEOTIDE SEQUENCE</scope>
</reference>
<gene>
    <name evidence="7" type="primary">gb24125</name>
    <name evidence="7" type="ORF">PR202_gb24125</name>
</gene>
<dbReference type="EMBL" id="BQKI01000088">
    <property type="protein sequence ID" value="GJN35362.1"/>
    <property type="molecule type" value="Genomic_DNA"/>
</dbReference>
<dbReference type="InterPro" id="IPR001245">
    <property type="entry name" value="Ser-Thr/Tyr_kinase_cat_dom"/>
</dbReference>
<comment type="caution">
    <text evidence="7">The sequence shown here is derived from an EMBL/GenBank/DDBJ whole genome shotgun (WGS) entry which is preliminary data.</text>
</comment>
<dbReference type="AlphaFoldDB" id="A0AAV5FKP5"/>
<sequence length="796" mass="84195">MHHHHLLQLILFFLLPHAATFAVGLGGDRCNNRQCGSTVVPYPFGFSGDCPILLMCNTTISDMPLLPHSKATANYPVLSFNSTASTFLASISPSCNRPVRDASASLAGVFRGGAAGYAVSSRTSVFLRGGSSCRAPNTTAFNCTVPEMLMTGLLRTNQCRGAGNDTALTCVPAAPPSVAASGQGEFMRWAMVSESGCEDALTATVYGDTQQGMPSLQFGVAELGWWLNGTCLAADSGQCAPNATCRDVETPAGKPGHRCACPDGMAGDGFAAGEGCHGDAGSKKNKSVPFIVAGVLAGVTVIIGAVVVCRLHRRRSAAYRYGSAMRLLSEAASSSGVPVYTYHEVSRATNGFSHTHRLGTGAYGTVYVGKLPVPSSSSASGGAATPSLVAIKRLRRRVPHGGGDDDEEDGRALLNEIRLVSSVRHRNLVRLLGCCLDRGEHILVYEYVPNGTLSHHLHRHVTAGPHHTSSLPWRARLVVAAETAAAIAHLHASRIFHRDVKSSNILLDAGLRPKLADFGLSRSGHLAGDGGDARSYVSTAPQGTPGYVDPEYHQSFHLSDKSDVYSFGVVLLELVTAMKVVDFARPPAEVNLASLGIDRIAKGKVNEIVDPVILGDGGEGEWVMESVRRVSELAFRCLAFQKDVRPCMSEVAAELGRVRDDAPPGPGSDDGSAGLADSAVPKKAASPVSVHEVWVSDRSSLSTNDSAIMPRARKLKTLNNTTLATAYLLTSQEQKMCRKEECSKCGKFTWNGCGKHVKSVYDSIEKGKHCACKPWPGVDTKAEGSTSNAEGGQLSC</sequence>
<evidence type="ECO:0000256" key="4">
    <source>
        <dbReference type="SAM" id="Phobius"/>
    </source>
</evidence>
<keyword evidence="4" id="KW-1133">Transmembrane helix</keyword>
<reference evidence="7" key="2">
    <citation type="submission" date="2021-12" db="EMBL/GenBank/DDBJ databases">
        <title>Resequencing data analysis of finger millet.</title>
        <authorList>
            <person name="Hatakeyama M."/>
            <person name="Aluri S."/>
            <person name="Balachadran M.T."/>
            <person name="Sivarajan S.R."/>
            <person name="Poveda L."/>
            <person name="Shimizu-Inatsugi R."/>
            <person name="Schlapbach R."/>
            <person name="Sreeman S.M."/>
            <person name="Shimizu K.K."/>
        </authorList>
    </citation>
    <scope>NUCLEOTIDE SEQUENCE</scope>
</reference>
<dbReference type="InterPro" id="IPR011009">
    <property type="entry name" value="Kinase-like_dom_sf"/>
</dbReference>
<feature type="chain" id="PRO_5043955173" description="Protein kinase domain-containing protein" evidence="5">
    <location>
        <begin position="21"/>
        <end position="796"/>
    </location>
</feature>
<dbReference type="Gene3D" id="1.10.510.10">
    <property type="entry name" value="Transferase(Phosphotransferase) domain 1"/>
    <property type="match status" value="1"/>
</dbReference>
<dbReference type="PROSITE" id="PS50011">
    <property type="entry name" value="PROTEIN_KINASE_DOM"/>
    <property type="match status" value="1"/>
</dbReference>
<feature type="compositionally biased region" description="Low complexity" evidence="3">
    <location>
        <begin position="667"/>
        <end position="679"/>
    </location>
</feature>
<feature type="domain" description="Protein kinase" evidence="6">
    <location>
        <begin position="352"/>
        <end position="658"/>
    </location>
</feature>